<dbReference type="RefSeq" id="WP_108856704.1">
    <property type="nucleotide sequence ID" value="NZ_OMOI01000001.1"/>
</dbReference>
<protein>
    <recommendedName>
        <fullName evidence="4">DoxX</fullName>
    </recommendedName>
</protein>
<feature type="transmembrane region" description="Helical" evidence="1">
    <location>
        <begin position="156"/>
        <end position="175"/>
    </location>
</feature>
<keyword evidence="1" id="KW-1133">Transmembrane helix</keyword>
<keyword evidence="1" id="KW-0472">Membrane</keyword>
<reference evidence="2 3" key="1">
    <citation type="submission" date="2018-03" db="EMBL/GenBank/DDBJ databases">
        <authorList>
            <person name="Keele B.F."/>
        </authorList>
    </citation>
    <scope>NUCLEOTIDE SEQUENCE [LARGE SCALE GENOMIC DNA]</scope>
    <source>
        <strain evidence="2 3">CECT 8811</strain>
    </source>
</reference>
<sequence length="182" mass="19730">MQALVHIHNRLAGLADRAAPEALPLLARFTFAATLLGYFWASALTKVGPGLLGIFKPSLGAYAQIFPKAMEAASYNVGDLTFFHWAVVFAGTVAEFILPLLIVIGLFTRLASLSMIGFVIVQSLTDLFGHGGIEHAETLGAWFDRIPDSLILDQRLFWVVVLLIPVLKGAGSLSVDRLLKLK</sequence>
<dbReference type="EMBL" id="OMOI01000001">
    <property type="protein sequence ID" value="SPF76727.1"/>
    <property type="molecule type" value="Genomic_DNA"/>
</dbReference>
<accession>A0A2R8ALG1</accession>
<evidence type="ECO:0000313" key="2">
    <source>
        <dbReference type="EMBL" id="SPF76727.1"/>
    </source>
</evidence>
<dbReference type="Proteomes" id="UP000244911">
    <property type="component" value="Unassembled WGS sequence"/>
</dbReference>
<proteinExistence type="predicted"/>
<evidence type="ECO:0000256" key="1">
    <source>
        <dbReference type="SAM" id="Phobius"/>
    </source>
</evidence>
<evidence type="ECO:0000313" key="3">
    <source>
        <dbReference type="Proteomes" id="UP000244911"/>
    </source>
</evidence>
<organism evidence="2 3">
    <name type="scientific">Aliiroseovarius pelagivivens</name>
    <dbReference type="NCBI Taxonomy" id="1639690"/>
    <lineage>
        <taxon>Bacteria</taxon>
        <taxon>Pseudomonadati</taxon>
        <taxon>Pseudomonadota</taxon>
        <taxon>Alphaproteobacteria</taxon>
        <taxon>Rhodobacterales</taxon>
        <taxon>Paracoccaceae</taxon>
        <taxon>Aliiroseovarius</taxon>
    </lineage>
</organism>
<evidence type="ECO:0008006" key="4">
    <source>
        <dbReference type="Google" id="ProtNLM"/>
    </source>
</evidence>
<dbReference type="OrthoDB" id="121744at2"/>
<keyword evidence="1" id="KW-0812">Transmembrane</keyword>
<name>A0A2R8ALG1_9RHOB</name>
<feature type="transmembrane region" description="Helical" evidence="1">
    <location>
        <begin position="82"/>
        <end position="107"/>
    </location>
</feature>
<dbReference type="AlphaFoldDB" id="A0A2R8ALG1"/>
<gene>
    <name evidence="2" type="ORF">ALP8811_01741</name>
</gene>
<feature type="transmembrane region" description="Helical" evidence="1">
    <location>
        <begin position="21"/>
        <end position="41"/>
    </location>
</feature>
<keyword evidence="3" id="KW-1185">Reference proteome</keyword>